<organism evidence="2 3">
    <name type="scientific">Pisolithus microcarpus 441</name>
    <dbReference type="NCBI Taxonomy" id="765257"/>
    <lineage>
        <taxon>Eukaryota</taxon>
        <taxon>Fungi</taxon>
        <taxon>Dikarya</taxon>
        <taxon>Basidiomycota</taxon>
        <taxon>Agaricomycotina</taxon>
        <taxon>Agaricomycetes</taxon>
        <taxon>Agaricomycetidae</taxon>
        <taxon>Boletales</taxon>
        <taxon>Sclerodermatineae</taxon>
        <taxon>Pisolithaceae</taxon>
        <taxon>Pisolithus</taxon>
    </lineage>
</organism>
<dbReference type="AlphaFoldDB" id="A0A0C9ZEW9"/>
<gene>
    <name evidence="2" type="ORF">PISMIDRAFT_678346</name>
</gene>
<dbReference type="Proteomes" id="UP000054018">
    <property type="component" value="Unassembled WGS sequence"/>
</dbReference>
<dbReference type="EMBL" id="KN833716">
    <property type="protein sequence ID" value="KIK24474.1"/>
    <property type="molecule type" value="Genomic_DNA"/>
</dbReference>
<sequence>MLHQPGNAVRIANRDTKPRSYPHGGQDPETRKLFECPRPFSFHITLRTKHRPTVERRTHYSAFFPAPENITLHLPIDVLKKSGRDRCWIFMVHRIMH</sequence>
<evidence type="ECO:0000256" key="1">
    <source>
        <dbReference type="SAM" id="MobiDB-lite"/>
    </source>
</evidence>
<proteinExistence type="predicted"/>
<name>A0A0C9ZEW9_9AGAM</name>
<reference evidence="2 3" key="1">
    <citation type="submission" date="2014-04" db="EMBL/GenBank/DDBJ databases">
        <authorList>
            <consortium name="DOE Joint Genome Institute"/>
            <person name="Kuo A."/>
            <person name="Kohler A."/>
            <person name="Costa M.D."/>
            <person name="Nagy L.G."/>
            <person name="Floudas D."/>
            <person name="Copeland A."/>
            <person name="Barry K.W."/>
            <person name="Cichocki N."/>
            <person name="Veneault-Fourrey C."/>
            <person name="LaButti K."/>
            <person name="Lindquist E.A."/>
            <person name="Lipzen A."/>
            <person name="Lundell T."/>
            <person name="Morin E."/>
            <person name="Murat C."/>
            <person name="Sun H."/>
            <person name="Tunlid A."/>
            <person name="Henrissat B."/>
            <person name="Grigoriev I.V."/>
            <person name="Hibbett D.S."/>
            <person name="Martin F."/>
            <person name="Nordberg H.P."/>
            <person name="Cantor M.N."/>
            <person name="Hua S.X."/>
        </authorList>
    </citation>
    <scope>NUCLEOTIDE SEQUENCE [LARGE SCALE GENOMIC DNA]</scope>
    <source>
        <strain evidence="2 3">441</strain>
    </source>
</reference>
<reference evidence="3" key="2">
    <citation type="submission" date="2015-01" db="EMBL/GenBank/DDBJ databases">
        <title>Evolutionary Origins and Diversification of the Mycorrhizal Mutualists.</title>
        <authorList>
            <consortium name="DOE Joint Genome Institute"/>
            <consortium name="Mycorrhizal Genomics Consortium"/>
            <person name="Kohler A."/>
            <person name="Kuo A."/>
            <person name="Nagy L.G."/>
            <person name="Floudas D."/>
            <person name="Copeland A."/>
            <person name="Barry K.W."/>
            <person name="Cichocki N."/>
            <person name="Veneault-Fourrey C."/>
            <person name="LaButti K."/>
            <person name="Lindquist E.A."/>
            <person name="Lipzen A."/>
            <person name="Lundell T."/>
            <person name="Morin E."/>
            <person name="Murat C."/>
            <person name="Riley R."/>
            <person name="Ohm R."/>
            <person name="Sun H."/>
            <person name="Tunlid A."/>
            <person name="Henrissat B."/>
            <person name="Grigoriev I.V."/>
            <person name="Hibbett D.S."/>
            <person name="Martin F."/>
        </authorList>
    </citation>
    <scope>NUCLEOTIDE SEQUENCE [LARGE SCALE GENOMIC DNA]</scope>
    <source>
        <strain evidence="3">441</strain>
    </source>
</reference>
<keyword evidence="3" id="KW-1185">Reference proteome</keyword>
<evidence type="ECO:0000313" key="2">
    <source>
        <dbReference type="EMBL" id="KIK24474.1"/>
    </source>
</evidence>
<accession>A0A0C9ZEW9</accession>
<protein>
    <submittedName>
        <fullName evidence="2">Uncharacterized protein</fullName>
    </submittedName>
</protein>
<evidence type="ECO:0000313" key="3">
    <source>
        <dbReference type="Proteomes" id="UP000054018"/>
    </source>
</evidence>
<dbReference type="HOGENOM" id="CLU_2574771_0_0_1"/>
<feature type="region of interest" description="Disordered" evidence="1">
    <location>
        <begin position="1"/>
        <end position="32"/>
    </location>
</feature>